<dbReference type="InterPro" id="IPR011049">
    <property type="entry name" value="Serralysin-like_metalloprot_C"/>
</dbReference>
<dbReference type="SUPFAM" id="SSF51120">
    <property type="entry name" value="beta-Roll"/>
    <property type="match status" value="1"/>
</dbReference>
<dbReference type="InterPro" id="IPR050557">
    <property type="entry name" value="RTX_toxin/Mannuronan_C5-epim"/>
</dbReference>
<accession>A0ABW0GGB3</accession>
<organism evidence="3 4">
    <name type="scientific">Azospirillum himalayense</name>
    <dbReference type="NCBI Taxonomy" id="654847"/>
    <lineage>
        <taxon>Bacteria</taxon>
        <taxon>Pseudomonadati</taxon>
        <taxon>Pseudomonadota</taxon>
        <taxon>Alphaproteobacteria</taxon>
        <taxon>Rhodospirillales</taxon>
        <taxon>Azospirillaceae</taxon>
        <taxon>Azospirillum</taxon>
    </lineage>
</organism>
<comment type="caution">
    <text evidence="3">The sequence shown here is derived from an EMBL/GenBank/DDBJ whole genome shotgun (WGS) entry which is preliminary data.</text>
</comment>
<dbReference type="PANTHER" id="PTHR38340">
    <property type="entry name" value="S-LAYER PROTEIN"/>
    <property type="match status" value="1"/>
</dbReference>
<comment type="subcellular location">
    <subcellularLocation>
        <location evidence="1">Secreted</location>
    </subcellularLocation>
</comment>
<evidence type="ECO:0000313" key="3">
    <source>
        <dbReference type="EMBL" id="MFC5359263.1"/>
    </source>
</evidence>
<proteinExistence type="predicted"/>
<dbReference type="Gene3D" id="2.150.10.10">
    <property type="entry name" value="Serralysin-like metalloprotease, C-terminal"/>
    <property type="match status" value="2"/>
</dbReference>
<dbReference type="InterPro" id="IPR001343">
    <property type="entry name" value="Hemolysn_Ca-bd"/>
</dbReference>
<gene>
    <name evidence="3" type="ORF">ACFPMG_30130</name>
</gene>
<name>A0ABW0GGB3_9PROT</name>
<dbReference type="RefSeq" id="WP_376999144.1">
    <property type="nucleotide sequence ID" value="NZ_JBHSLC010000111.1"/>
</dbReference>
<dbReference type="PROSITE" id="PS00330">
    <property type="entry name" value="HEMOLYSIN_CALCIUM"/>
    <property type="match status" value="2"/>
</dbReference>
<dbReference type="PRINTS" id="PR00313">
    <property type="entry name" value="CABNDNGRPT"/>
</dbReference>
<dbReference type="PANTHER" id="PTHR38340:SF1">
    <property type="entry name" value="S-LAYER PROTEIN"/>
    <property type="match status" value="1"/>
</dbReference>
<dbReference type="Proteomes" id="UP001596166">
    <property type="component" value="Unassembled WGS sequence"/>
</dbReference>
<sequence>MIFHEYINNDAIFDAYNHTRMELQMGFYALTSGQYNWAPSNPYETWSIYGNNLNNQIVGGSLNDYISGGDGNDSLDGGAGDDMISGDAGSDLIYGGSGSDNLLGGTGDDTLYGQDGNDTLNGGASGFRDILAGGNGNDTYTHYYNDGGLSWIVDGSGTSDHLVINDVSSFSNLTFTRFTDSSGNLNDWLGIFTTADTSGSNGIYIQGFFNGSTYGHGAGEVEYITVGSTTYSLWGYLGL</sequence>
<dbReference type="Pfam" id="PF00353">
    <property type="entry name" value="HemolysinCabind"/>
    <property type="match status" value="3"/>
</dbReference>
<dbReference type="InterPro" id="IPR018511">
    <property type="entry name" value="Hemolysin-typ_Ca-bd_CS"/>
</dbReference>
<evidence type="ECO:0000256" key="2">
    <source>
        <dbReference type="ARBA" id="ARBA00022525"/>
    </source>
</evidence>
<evidence type="ECO:0000256" key="1">
    <source>
        <dbReference type="ARBA" id="ARBA00004613"/>
    </source>
</evidence>
<evidence type="ECO:0000313" key="4">
    <source>
        <dbReference type="Proteomes" id="UP001596166"/>
    </source>
</evidence>
<keyword evidence="2" id="KW-0964">Secreted</keyword>
<reference evidence="4" key="1">
    <citation type="journal article" date="2019" name="Int. J. Syst. Evol. Microbiol.">
        <title>The Global Catalogue of Microorganisms (GCM) 10K type strain sequencing project: providing services to taxonomists for standard genome sequencing and annotation.</title>
        <authorList>
            <consortium name="The Broad Institute Genomics Platform"/>
            <consortium name="The Broad Institute Genome Sequencing Center for Infectious Disease"/>
            <person name="Wu L."/>
            <person name="Ma J."/>
        </authorList>
    </citation>
    <scope>NUCLEOTIDE SEQUENCE [LARGE SCALE GENOMIC DNA]</scope>
    <source>
        <strain evidence="4">CCUG 58760</strain>
    </source>
</reference>
<protein>
    <submittedName>
        <fullName evidence="3">Calcium-binding protein</fullName>
    </submittedName>
</protein>
<keyword evidence="4" id="KW-1185">Reference proteome</keyword>
<dbReference type="EMBL" id="JBHSLC010000111">
    <property type="protein sequence ID" value="MFC5359263.1"/>
    <property type="molecule type" value="Genomic_DNA"/>
</dbReference>